<dbReference type="InterPro" id="IPR036774">
    <property type="entry name" value="ERV/ALR_sulphydryl_oxid_sf"/>
</dbReference>
<comment type="catalytic activity">
    <reaction evidence="8 9">
        <text>2 R'C(R)SH + O2 = R'C(R)S-S(R)CR' + H2O2</text>
        <dbReference type="Rhea" id="RHEA:17357"/>
        <dbReference type="ChEBI" id="CHEBI:15379"/>
        <dbReference type="ChEBI" id="CHEBI:16240"/>
        <dbReference type="ChEBI" id="CHEBI:16520"/>
        <dbReference type="ChEBI" id="CHEBI:17412"/>
        <dbReference type="EC" id="1.8.3.2"/>
    </reaction>
</comment>
<dbReference type="EC" id="1.8.3.2" evidence="9"/>
<accession>A0A4C1V4U7</accession>
<dbReference type="Pfam" id="PF04777">
    <property type="entry name" value="Evr1_Alr"/>
    <property type="match status" value="1"/>
</dbReference>
<dbReference type="PANTHER" id="PTHR12645">
    <property type="entry name" value="ALR/ERV"/>
    <property type="match status" value="1"/>
</dbReference>
<keyword evidence="4 9" id="KW-0274">FAD</keyword>
<reference evidence="11 12" key="1">
    <citation type="journal article" date="2019" name="Commun. Biol.">
        <title>The bagworm genome reveals a unique fibroin gene that provides high tensile strength.</title>
        <authorList>
            <person name="Kono N."/>
            <person name="Nakamura H."/>
            <person name="Ohtoshi R."/>
            <person name="Tomita M."/>
            <person name="Numata K."/>
            <person name="Arakawa K."/>
        </authorList>
    </citation>
    <scope>NUCLEOTIDE SEQUENCE [LARGE SCALE GENOMIC DNA]</scope>
</reference>
<evidence type="ECO:0000256" key="5">
    <source>
        <dbReference type="ARBA" id="ARBA00023002"/>
    </source>
</evidence>
<dbReference type="GO" id="GO:0016971">
    <property type="term" value="F:flavin-dependent sulfhydryl oxidase activity"/>
    <property type="evidence" value="ECO:0007669"/>
    <property type="project" value="InterPro"/>
</dbReference>
<protein>
    <recommendedName>
        <fullName evidence="9">Sulfhydryl oxidase</fullName>
        <ecNumber evidence="9">1.8.3.2</ecNumber>
    </recommendedName>
</protein>
<evidence type="ECO:0000259" key="10">
    <source>
        <dbReference type="PROSITE" id="PS51324"/>
    </source>
</evidence>
<dbReference type="InterPro" id="IPR017905">
    <property type="entry name" value="ERV/ALR_sulphydryl_oxidase"/>
</dbReference>
<dbReference type="SUPFAM" id="SSF69000">
    <property type="entry name" value="FAD-dependent thiol oxidase"/>
    <property type="match status" value="1"/>
</dbReference>
<feature type="domain" description="ERV/ALR sulfhydryl oxidase" evidence="10">
    <location>
        <begin position="50"/>
        <end position="150"/>
    </location>
</feature>
<evidence type="ECO:0000256" key="4">
    <source>
        <dbReference type="ARBA" id="ARBA00022827"/>
    </source>
</evidence>
<evidence type="ECO:0000256" key="2">
    <source>
        <dbReference type="ARBA" id="ARBA00004569"/>
    </source>
</evidence>
<evidence type="ECO:0000256" key="1">
    <source>
        <dbReference type="ARBA" id="ARBA00001974"/>
    </source>
</evidence>
<dbReference type="InterPro" id="IPR039799">
    <property type="entry name" value="ALR/ERV"/>
</dbReference>
<evidence type="ECO:0000256" key="6">
    <source>
        <dbReference type="ARBA" id="ARBA00023128"/>
    </source>
</evidence>
<dbReference type="PROSITE" id="PS51324">
    <property type="entry name" value="ERV_ALR"/>
    <property type="match status" value="1"/>
</dbReference>
<comment type="cofactor">
    <cofactor evidence="1 9">
        <name>FAD</name>
        <dbReference type="ChEBI" id="CHEBI:57692"/>
    </cofactor>
</comment>
<evidence type="ECO:0000313" key="11">
    <source>
        <dbReference type="EMBL" id="GBP33530.1"/>
    </source>
</evidence>
<dbReference type="AlphaFoldDB" id="A0A4C1V4U7"/>
<keyword evidence="12" id="KW-1185">Reference proteome</keyword>
<keyword evidence="5 9" id="KW-0560">Oxidoreductase</keyword>
<evidence type="ECO:0000256" key="8">
    <source>
        <dbReference type="ARBA" id="ARBA00048864"/>
    </source>
</evidence>
<gene>
    <name evidence="11" type="primary">Gfer</name>
    <name evidence="11" type="ORF">EVAR_28685_1</name>
</gene>
<comment type="caution">
    <text evidence="11">The sequence shown here is derived from an EMBL/GenBank/DDBJ whole genome shotgun (WGS) entry which is preliminary data.</text>
</comment>
<dbReference type="FunFam" id="1.20.120.310:FF:000003">
    <property type="entry name" value="Sulfhydryl oxidase"/>
    <property type="match status" value="1"/>
</dbReference>
<dbReference type="GO" id="GO:0005758">
    <property type="term" value="C:mitochondrial intermembrane space"/>
    <property type="evidence" value="ECO:0007669"/>
    <property type="project" value="UniProtKB-SubCell"/>
</dbReference>
<dbReference type="PANTHER" id="PTHR12645:SF0">
    <property type="entry name" value="FAD-LINKED SULFHYDRYL OXIDASE ALR"/>
    <property type="match status" value="1"/>
</dbReference>
<dbReference type="OrthoDB" id="17199at2759"/>
<sequence length="160" mass="18460">MPLHGIEEEEEKPCRACTDFRSWAKKQSKQKPPAVQNDIKIKESSTNHECPLDKDDLGRSTWGFLHTMAAYFPDKPTIEQAQNMCDFFQIFAEHYPCEPCAKDFAEDITKNPPKTKSSQALSQWLCERHNTVNIKLGKPEFDCSKVFERWRDGWADGSCD</sequence>
<keyword evidence="6" id="KW-0496">Mitochondrion</keyword>
<organism evidence="11 12">
    <name type="scientific">Eumeta variegata</name>
    <name type="common">Bagworm moth</name>
    <name type="synonym">Eumeta japonica</name>
    <dbReference type="NCBI Taxonomy" id="151549"/>
    <lineage>
        <taxon>Eukaryota</taxon>
        <taxon>Metazoa</taxon>
        <taxon>Ecdysozoa</taxon>
        <taxon>Arthropoda</taxon>
        <taxon>Hexapoda</taxon>
        <taxon>Insecta</taxon>
        <taxon>Pterygota</taxon>
        <taxon>Neoptera</taxon>
        <taxon>Endopterygota</taxon>
        <taxon>Lepidoptera</taxon>
        <taxon>Glossata</taxon>
        <taxon>Ditrysia</taxon>
        <taxon>Tineoidea</taxon>
        <taxon>Psychidae</taxon>
        <taxon>Oiketicinae</taxon>
        <taxon>Eumeta</taxon>
    </lineage>
</organism>
<proteinExistence type="predicted"/>
<keyword evidence="3 9" id="KW-0285">Flavoprotein</keyword>
<keyword evidence="7" id="KW-1015">Disulfide bond</keyword>
<evidence type="ECO:0000313" key="12">
    <source>
        <dbReference type="Proteomes" id="UP000299102"/>
    </source>
</evidence>
<evidence type="ECO:0000256" key="7">
    <source>
        <dbReference type="ARBA" id="ARBA00023157"/>
    </source>
</evidence>
<dbReference type="STRING" id="151549.A0A4C1V4U7"/>
<comment type="subcellular location">
    <subcellularLocation>
        <location evidence="2">Mitochondrion intermembrane space</location>
    </subcellularLocation>
</comment>
<name>A0A4C1V4U7_EUMVA</name>
<dbReference type="GO" id="GO:0050660">
    <property type="term" value="F:flavin adenine dinucleotide binding"/>
    <property type="evidence" value="ECO:0007669"/>
    <property type="project" value="TreeGrafter"/>
</dbReference>
<evidence type="ECO:0000256" key="3">
    <source>
        <dbReference type="ARBA" id="ARBA00022630"/>
    </source>
</evidence>
<evidence type="ECO:0000256" key="9">
    <source>
        <dbReference type="RuleBase" id="RU371123"/>
    </source>
</evidence>
<dbReference type="Proteomes" id="UP000299102">
    <property type="component" value="Unassembled WGS sequence"/>
</dbReference>
<dbReference type="Gene3D" id="1.20.120.310">
    <property type="entry name" value="ERV/ALR sulfhydryl oxidase domain"/>
    <property type="match status" value="1"/>
</dbReference>
<dbReference type="EMBL" id="BGZK01000275">
    <property type="protein sequence ID" value="GBP33530.1"/>
    <property type="molecule type" value="Genomic_DNA"/>
</dbReference>